<dbReference type="GeneID" id="107476078"/>
<sequence length="188" mass="20478">MGIHFPVSFHTNRKTEPKTLPSAPITAILLFLLLSPLLTTSSVAGEPTAYEALASYDFPSGILPEGITGYELDESTGKFRAFLNGTCSFSLEGSYELSYKSTISGIISKDKLTELNGVSVKVLFFWLNIVEVVRNGDELDFSVGIASASFPLDNFFVSPRCGCGLNCDDDDDFRVRKLKLRNPSVSSS</sequence>
<dbReference type="SUPFAM" id="SSF141562">
    <property type="entry name" value="At5g01610-like"/>
    <property type="match status" value="1"/>
</dbReference>
<protein>
    <submittedName>
        <fullName evidence="2">Uncharacterized protein At5g01610</fullName>
    </submittedName>
</protein>
<reference evidence="2" key="2">
    <citation type="submission" date="2025-08" db="UniProtKB">
        <authorList>
            <consortium name="RefSeq"/>
        </authorList>
    </citation>
    <scope>IDENTIFICATION</scope>
    <source>
        <tissue evidence="2">Whole plant</tissue>
    </source>
</reference>
<evidence type="ECO:0000313" key="1">
    <source>
        <dbReference type="Proteomes" id="UP000515211"/>
    </source>
</evidence>
<dbReference type="AlphaFoldDB" id="A0A6P5N330"/>
<dbReference type="KEGG" id="adu:107476078"/>
<reference evidence="1" key="1">
    <citation type="journal article" date="2016" name="Nat. Genet.">
        <title>The genome sequences of Arachis duranensis and Arachis ipaensis, the diploid ancestors of cultivated peanut.</title>
        <authorList>
            <person name="Bertioli D.J."/>
            <person name="Cannon S.B."/>
            <person name="Froenicke L."/>
            <person name="Huang G."/>
            <person name="Farmer A.D."/>
            <person name="Cannon E.K."/>
            <person name="Liu X."/>
            <person name="Gao D."/>
            <person name="Clevenger J."/>
            <person name="Dash S."/>
            <person name="Ren L."/>
            <person name="Moretzsohn M.C."/>
            <person name="Shirasawa K."/>
            <person name="Huang W."/>
            <person name="Vidigal B."/>
            <person name="Abernathy B."/>
            <person name="Chu Y."/>
            <person name="Niederhuth C.E."/>
            <person name="Umale P."/>
            <person name="Araujo A.C."/>
            <person name="Kozik A."/>
            <person name="Kim K.D."/>
            <person name="Burow M.D."/>
            <person name="Varshney R.K."/>
            <person name="Wang X."/>
            <person name="Zhang X."/>
            <person name="Barkley N."/>
            <person name="Guimaraes P.M."/>
            <person name="Isobe S."/>
            <person name="Guo B."/>
            <person name="Liao B."/>
            <person name="Stalker H.T."/>
            <person name="Schmitz R.J."/>
            <person name="Scheffler B.E."/>
            <person name="Leal-Bertioli S.C."/>
            <person name="Xun X."/>
            <person name="Jackson S.A."/>
            <person name="Michelmore R."/>
            <person name="Ozias-Akins P."/>
        </authorList>
    </citation>
    <scope>NUCLEOTIDE SEQUENCE [LARGE SCALE GENOMIC DNA]</scope>
    <source>
        <strain evidence="1">cv. V14167</strain>
    </source>
</reference>
<dbReference type="PANTHER" id="PTHR31676">
    <property type="entry name" value="T31J12.3 PROTEIN-RELATED"/>
    <property type="match status" value="1"/>
</dbReference>
<keyword evidence="1" id="KW-1185">Reference proteome</keyword>
<dbReference type="InterPro" id="IPR036758">
    <property type="entry name" value="At5g01610-like"/>
</dbReference>
<dbReference type="Gene3D" id="2.30.240.10">
    <property type="entry name" value="At5g01610-like"/>
    <property type="match status" value="1"/>
</dbReference>
<accession>A0A6P5N330</accession>
<gene>
    <name evidence="2" type="primary">LOC107476078</name>
</gene>
<dbReference type="InterPro" id="IPR007493">
    <property type="entry name" value="DUF538"/>
</dbReference>
<proteinExistence type="predicted"/>
<dbReference type="Pfam" id="PF04398">
    <property type="entry name" value="DUF538"/>
    <property type="match status" value="1"/>
</dbReference>
<name>A0A6P5N330_ARADU</name>
<dbReference type="Proteomes" id="UP000515211">
    <property type="component" value="Chromosome 2"/>
</dbReference>
<dbReference type="PANTHER" id="PTHR31676:SF156">
    <property type="entry name" value="F22D16.19 PROTEIN"/>
    <property type="match status" value="1"/>
</dbReference>
<dbReference type="RefSeq" id="XP_020991742.2">
    <property type="nucleotide sequence ID" value="XM_021136083.2"/>
</dbReference>
<evidence type="ECO:0000313" key="2">
    <source>
        <dbReference type="RefSeq" id="XP_020991742.2"/>
    </source>
</evidence>
<organism evidence="1 2">
    <name type="scientific">Arachis duranensis</name>
    <name type="common">Wild peanut</name>
    <dbReference type="NCBI Taxonomy" id="130453"/>
    <lineage>
        <taxon>Eukaryota</taxon>
        <taxon>Viridiplantae</taxon>
        <taxon>Streptophyta</taxon>
        <taxon>Embryophyta</taxon>
        <taxon>Tracheophyta</taxon>
        <taxon>Spermatophyta</taxon>
        <taxon>Magnoliopsida</taxon>
        <taxon>eudicotyledons</taxon>
        <taxon>Gunneridae</taxon>
        <taxon>Pentapetalae</taxon>
        <taxon>rosids</taxon>
        <taxon>fabids</taxon>
        <taxon>Fabales</taxon>
        <taxon>Fabaceae</taxon>
        <taxon>Papilionoideae</taxon>
        <taxon>50 kb inversion clade</taxon>
        <taxon>dalbergioids sensu lato</taxon>
        <taxon>Dalbergieae</taxon>
        <taxon>Pterocarpus clade</taxon>
        <taxon>Arachis</taxon>
    </lineage>
</organism>